<dbReference type="EMBL" id="BLBS01000052">
    <property type="protein sequence ID" value="GET91966.1"/>
    <property type="molecule type" value="Genomic_DNA"/>
</dbReference>
<keyword evidence="5" id="KW-1185">Reference proteome</keyword>
<dbReference type="Gene3D" id="3.30.60.190">
    <property type="match status" value="1"/>
</dbReference>
<keyword evidence="1" id="KW-0862">Zinc</keyword>
<gene>
    <name evidence="4" type="ORF">LtaPh_3323200</name>
</gene>
<feature type="region of interest" description="Disordered" evidence="2">
    <location>
        <begin position="64"/>
        <end position="111"/>
    </location>
</feature>
<proteinExistence type="predicted"/>
<dbReference type="CDD" id="cd23024">
    <property type="entry name" value="zf-HIT_ZNHIT2-3"/>
    <property type="match status" value="1"/>
</dbReference>
<dbReference type="SUPFAM" id="SSF144232">
    <property type="entry name" value="HIT/MYND zinc finger-like"/>
    <property type="match status" value="1"/>
</dbReference>
<dbReference type="GO" id="GO:0008270">
    <property type="term" value="F:zinc ion binding"/>
    <property type="evidence" value="ECO:0007669"/>
    <property type="project" value="UniProtKB-UniRule"/>
</dbReference>
<feature type="domain" description="HIT-type" evidence="3">
    <location>
        <begin position="3"/>
        <end position="38"/>
    </location>
</feature>
<dbReference type="Proteomes" id="UP000419144">
    <property type="component" value="Unassembled WGS sequence"/>
</dbReference>
<evidence type="ECO:0000259" key="3">
    <source>
        <dbReference type="PROSITE" id="PS51083"/>
    </source>
</evidence>
<protein>
    <recommendedName>
        <fullName evidence="3">HIT-type domain-containing protein</fullName>
    </recommendedName>
</protein>
<feature type="compositionally biased region" description="Basic and acidic residues" evidence="2">
    <location>
        <begin position="67"/>
        <end position="78"/>
    </location>
</feature>
<evidence type="ECO:0000256" key="1">
    <source>
        <dbReference type="PROSITE-ProRule" id="PRU00453"/>
    </source>
</evidence>
<keyword evidence="1" id="KW-0863">Zinc-finger</keyword>
<organism evidence="4 5">
    <name type="scientific">Leishmania tarentolae</name>
    <name type="common">Sauroleishmania tarentolae</name>
    <dbReference type="NCBI Taxonomy" id="5689"/>
    <lineage>
        <taxon>Eukaryota</taxon>
        <taxon>Discoba</taxon>
        <taxon>Euglenozoa</taxon>
        <taxon>Kinetoplastea</taxon>
        <taxon>Metakinetoplastina</taxon>
        <taxon>Trypanosomatida</taxon>
        <taxon>Trypanosomatidae</taxon>
        <taxon>Leishmaniinae</taxon>
        <taxon>Leishmania</taxon>
        <taxon>lizard Leishmania</taxon>
    </lineage>
</organism>
<dbReference type="VEuPathDB" id="TriTrypDB:LtaPh_3323200"/>
<evidence type="ECO:0000313" key="4">
    <source>
        <dbReference type="EMBL" id="GET91966.1"/>
    </source>
</evidence>
<evidence type="ECO:0000313" key="5">
    <source>
        <dbReference type="Proteomes" id="UP000419144"/>
    </source>
</evidence>
<sequence>MRCVVCDADKSGYRCRTCHSAYCSSKCYKKHRLSREEAAAEAANENTATPSFSHLCETVVAAQWPQKESDEKRQRTEAEADVFSDVSREKATAVGTAHHSEKDASLSLTAPAVEDPSKIVAGTSEANGPTSAELRPSARPEYAGDADTVYILQEKHLAALANNPRVRSALRNSSLQKLIKTIDTSRSRLDALEAAQYNNADFKDFCDDVMRVIAEMEGR</sequence>
<dbReference type="PROSITE" id="PS51083">
    <property type="entry name" value="ZF_HIT"/>
    <property type="match status" value="1"/>
</dbReference>
<keyword evidence="1" id="KW-0479">Metal-binding</keyword>
<dbReference type="Pfam" id="PF04438">
    <property type="entry name" value="zf-HIT"/>
    <property type="match status" value="1"/>
</dbReference>
<name>A0A640KQR6_LEITA</name>
<dbReference type="OrthoDB" id="18412at2759"/>
<comment type="caution">
    <text evidence="4">The sequence shown here is derived from an EMBL/GenBank/DDBJ whole genome shotgun (WGS) entry which is preliminary data.</text>
</comment>
<accession>A0A640KQR6</accession>
<evidence type="ECO:0000256" key="2">
    <source>
        <dbReference type="SAM" id="MobiDB-lite"/>
    </source>
</evidence>
<reference evidence="4" key="1">
    <citation type="submission" date="2019-11" db="EMBL/GenBank/DDBJ databases">
        <title>Leishmania tarentolae CDS.</title>
        <authorList>
            <person name="Goto Y."/>
            <person name="Yamagishi J."/>
        </authorList>
    </citation>
    <scope>NUCLEOTIDE SEQUENCE [LARGE SCALE GENOMIC DNA]</scope>
    <source>
        <strain evidence="4">Parrot Tar II</strain>
    </source>
</reference>
<dbReference type="InterPro" id="IPR007529">
    <property type="entry name" value="Znf_HIT"/>
</dbReference>
<dbReference type="AlphaFoldDB" id="A0A640KQR6"/>